<dbReference type="InterPro" id="IPR001623">
    <property type="entry name" value="DnaJ_domain"/>
</dbReference>
<evidence type="ECO:0000313" key="8">
    <source>
        <dbReference type="Proteomes" id="UP000503096"/>
    </source>
</evidence>
<accession>A0A6M4H2M9</accession>
<proteinExistence type="inferred from homology"/>
<dbReference type="Proteomes" id="UP000503096">
    <property type="component" value="Chromosome"/>
</dbReference>
<keyword evidence="3" id="KW-0378">Hydrolase</keyword>
<dbReference type="Pfam" id="PF13365">
    <property type="entry name" value="Trypsin_2"/>
    <property type="match status" value="1"/>
</dbReference>
<evidence type="ECO:0000256" key="4">
    <source>
        <dbReference type="SAM" id="MobiDB-lite"/>
    </source>
</evidence>
<sequence>MPRSYYQVLGITRDASLVDIESAYREKMAEMREKPEADPTSRESIREAYFVLSSVDRRADYDDTLPPDPRARRAPVRETSHDDGDGDIKERFAALMSRPLFKWGAAFLVLAFLFVAWSASRSKPPPKVVETQPVKTNNELILSAAPEAAPTPLPPSTAPRGGTAEDVFGAVSASIARVKVSDASGKPVGQGSGVVISHGVVITNCHVTNGGSNFTVKVGQYEYNAAVSQADEEYDLCKLSVAGLDASPVELGTVTTVRTGQRVFAIGAPHGLELTISEGIVSSLRESGNGPVIQTTAPISPGSSGGGLFNASAQLVGIVTFQHKYGQNLNFAIPADWINQMQSRSR</sequence>
<feature type="compositionally biased region" description="Basic and acidic residues" evidence="4">
    <location>
        <begin position="69"/>
        <end position="85"/>
    </location>
</feature>
<evidence type="ECO:0000259" key="6">
    <source>
        <dbReference type="PROSITE" id="PS50076"/>
    </source>
</evidence>
<dbReference type="InterPro" id="IPR043504">
    <property type="entry name" value="Peptidase_S1_PA_chymotrypsin"/>
</dbReference>
<evidence type="ECO:0000256" key="1">
    <source>
        <dbReference type="ARBA" id="ARBA00010541"/>
    </source>
</evidence>
<dbReference type="CDD" id="cd06257">
    <property type="entry name" value="DnaJ"/>
    <property type="match status" value="1"/>
</dbReference>
<keyword evidence="8" id="KW-1185">Reference proteome</keyword>
<protein>
    <recommendedName>
        <fullName evidence="6">J domain-containing protein</fullName>
    </recommendedName>
</protein>
<dbReference type="PROSITE" id="PS50076">
    <property type="entry name" value="DNAJ_2"/>
    <property type="match status" value="1"/>
</dbReference>
<reference evidence="7 8" key="1">
    <citation type="submission" date="2020-04" db="EMBL/GenBank/DDBJ databases">
        <title>Usitatibacter rugosus gen. nov., sp. nov. and Usitatibacter palustris sp. nov., novel members of Usitatibacteraceae fam. nov. within the order Nitrosomonadales isolated from soil.</title>
        <authorList>
            <person name="Huber K.J."/>
            <person name="Neumann-Schaal M."/>
            <person name="Geppert A."/>
            <person name="Luckner M."/>
            <person name="Wanner G."/>
            <person name="Overmann J."/>
        </authorList>
    </citation>
    <scope>NUCLEOTIDE SEQUENCE [LARGE SCALE GENOMIC DNA]</scope>
    <source>
        <strain evidence="7 8">Swamp67</strain>
    </source>
</reference>
<comment type="similarity">
    <text evidence="1">Belongs to the peptidase S1C family.</text>
</comment>
<evidence type="ECO:0000256" key="2">
    <source>
        <dbReference type="ARBA" id="ARBA00022670"/>
    </source>
</evidence>
<feature type="domain" description="J" evidence="6">
    <location>
        <begin position="4"/>
        <end position="65"/>
    </location>
</feature>
<dbReference type="SUPFAM" id="SSF50494">
    <property type="entry name" value="Trypsin-like serine proteases"/>
    <property type="match status" value="1"/>
</dbReference>
<dbReference type="InterPro" id="IPR036869">
    <property type="entry name" value="J_dom_sf"/>
</dbReference>
<dbReference type="Pfam" id="PF00226">
    <property type="entry name" value="DnaJ"/>
    <property type="match status" value="1"/>
</dbReference>
<dbReference type="InParanoid" id="A0A6M4H2M9"/>
<dbReference type="InterPro" id="IPR001940">
    <property type="entry name" value="Peptidase_S1C"/>
</dbReference>
<dbReference type="PRINTS" id="PR00834">
    <property type="entry name" value="PROTEASES2C"/>
</dbReference>
<keyword evidence="5" id="KW-0812">Transmembrane</keyword>
<dbReference type="Gene3D" id="2.40.10.10">
    <property type="entry name" value="Trypsin-like serine proteases"/>
    <property type="match status" value="2"/>
</dbReference>
<name>A0A6M4H2M9_9PROT</name>
<evidence type="ECO:0000313" key="7">
    <source>
        <dbReference type="EMBL" id="QJR13811.1"/>
    </source>
</evidence>
<dbReference type="InterPro" id="IPR051201">
    <property type="entry name" value="Chloro_Bact_Ser_Proteases"/>
</dbReference>
<dbReference type="KEGG" id="upl:DSM104440_00601"/>
<dbReference type="AlphaFoldDB" id="A0A6M4H2M9"/>
<dbReference type="EMBL" id="CP053073">
    <property type="protein sequence ID" value="QJR13811.1"/>
    <property type="molecule type" value="Genomic_DNA"/>
</dbReference>
<dbReference type="SUPFAM" id="SSF46565">
    <property type="entry name" value="Chaperone J-domain"/>
    <property type="match status" value="1"/>
</dbReference>
<dbReference type="PANTHER" id="PTHR43343:SF3">
    <property type="entry name" value="PROTEASE DO-LIKE 8, CHLOROPLASTIC"/>
    <property type="match status" value="1"/>
</dbReference>
<dbReference type="GO" id="GO:0004252">
    <property type="term" value="F:serine-type endopeptidase activity"/>
    <property type="evidence" value="ECO:0007669"/>
    <property type="project" value="InterPro"/>
</dbReference>
<dbReference type="RefSeq" id="WP_171160551.1">
    <property type="nucleotide sequence ID" value="NZ_CP053073.1"/>
</dbReference>
<evidence type="ECO:0000256" key="3">
    <source>
        <dbReference type="ARBA" id="ARBA00022801"/>
    </source>
</evidence>
<dbReference type="InterPro" id="IPR009003">
    <property type="entry name" value="Peptidase_S1_PA"/>
</dbReference>
<evidence type="ECO:0000256" key="5">
    <source>
        <dbReference type="SAM" id="Phobius"/>
    </source>
</evidence>
<keyword evidence="5" id="KW-0472">Membrane</keyword>
<keyword evidence="5" id="KW-1133">Transmembrane helix</keyword>
<dbReference type="SMART" id="SM00271">
    <property type="entry name" value="DnaJ"/>
    <property type="match status" value="1"/>
</dbReference>
<dbReference type="Gene3D" id="1.10.287.110">
    <property type="entry name" value="DnaJ domain"/>
    <property type="match status" value="1"/>
</dbReference>
<dbReference type="GO" id="GO:0006508">
    <property type="term" value="P:proteolysis"/>
    <property type="evidence" value="ECO:0007669"/>
    <property type="project" value="UniProtKB-KW"/>
</dbReference>
<feature type="transmembrane region" description="Helical" evidence="5">
    <location>
        <begin position="100"/>
        <end position="119"/>
    </location>
</feature>
<feature type="region of interest" description="Disordered" evidence="4">
    <location>
        <begin position="60"/>
        <end position="85"/>
    </location>
</feature>
<keyword evidence="2" id="KW-0645">Protease</keyword>
<dbReference type="PANTHER" id="PTHR43343">
    <property type="entry name" value="PEPTIDASE S12"/>
    <property type="match status" value="1"/>
</dbReference>
<organism evidence="7 8">
    <name type="scientific">Usitatibacter palustris</name>
    <dbReference type="NCBI Taxonomy" id="2732487"/>
    <lineage>
        <taxon>Bacteria</taxon>
        <taxon>Pseudomonadati</taxon>
        <taxon>Pseudomonadota</taxon>
        <taxon>Betaproteobacteria</taxon>
        <taxon>Nitrosomonadales</taxon>
        <taxon>Usitatibacteraceae</taxon>
        <taxon>Usitatibacter</taxon>
    </lineage>
</organism>
<gene>
    <name evidence="7" type="ORF">DSM104440_00601</name>
</gene>